<proteinExistence type="predicted"/>
<sequence>SRGGKKYFITFIDNCTRYCQVYLLNSRNEEIETLTQYKTEVKYQFDRKKREIKSDRCGDYESPFVEICFEIKLNYPSKGKISLQKK</sequence>
<dbReference type="Proteomes" id="UP001234989">
    <property type="component" value="Chromosome 7"/>
</dbReference>
<reference evidence="1" key="1">
    <citation type="submission" date="2023-08" db="EMBL/GenBank/DDBJ databases">
        <title>A de novo genome assembly of Solanum verrucosum Schlechtendal, a Mexican diploid species geographically isolated from the other diploid A-genome species in potato relatives.</title>
        <authorList>
            <person name="Hosaka K."/>
        </authorList>
    </citation>
    <scope>NUCLEOTIDE SEQUENCE</scope>
    <source>
        <tissue evidence="1">Young leaves</tissue>
    </source>
</reference>
<dbReference type="PANTHER" id="PTHR42648">
    <property type="entry name" value="TRANSPOSASE, PUTATIVE-RELATED"/>
    <property type="match status" value="1"/>
</dbReference>
<dbReference type="InterPro" id="IPR012337">
    <property type="entry name" value="RNaseH-like_sf"/>
</dbReference>
<dbReference type="GO" id="GO:0003676">
    <property type="term" value="F:nucleic acid binding"/>
    <property type="evidence" value="ECO:0007669"/>
    <property type="project" value="InterPro"/>
</dbReference>
<dbReference type="InterPro" id="IPR039537">
    <property type="entry name" value="Retrotran_Ty1/copia-like"/>
</dbReference>
<accession>A0AAF0U215</accession>
<organism evidence="1 2">
    <name type="scientific">Solanum verrucosum</name>
    <dbReference type="NCBI Taxonomy" id="315347"/>
    <lineage>
        <taxon>Eukaryota</taxon>
        <taxon>Viridiplantae</taxon>
        <taxon>Streptophyta</taxon>
        <taxon>Embryophyta</taxon>
        <taxon>Tracheophyta</taxon>
        <taxon>Spermatophyta</taxon>
        <taxon>Magnoliopsida</taxon>
        <taxon>eudicotyledons</taxon>
        <taxon>Gunneridae</taxon>
        <taxon>Pentapetalae</taxon>
        <taxon>asterids</taxon>
        <taxon>lamiids</taxon>
        <taxon>Solanales</taxon>
        <taxon>Solanaceae</taxon>
        <taxon>Solanoideae</taxon>
        <taxon>Solaneae</taxon>
        <taxon>Solanum</taxon>
    </lineage>
</organism>
<evidence type="ECO:0000313" key="1">
    <source>
        <dbReference type="EMBL" id="WMV37806.1"/>
    </source>
</evidence>
<gene>
    <name evidence="1" type="ORF">MTR67_031191</name>
</gene>
<protein>
    <submittedName>
        <fullName evidence="1">Uncharacterized protein</fullName>
    </submittedName>
</protein>
<dbReference type="PANTHER" id="PTHR42648:SF28">
    <property type="entry name" value="TRANSPOSON-ENCODED PROTEIN WITH RIBONUCLEASE H-LIKE AND RETROVIRUS ZINC FINGER-LIKE DOMAINS"/>
    <property type="match status" value="1"/>
</dbReference>
<dbReference type="InterPro" id="IPR036397">
    <property type="entry name" value="RNaseH_sf"/>
</dbReference>
<dbReference type="AlphaFoldDB" id="A0AAF0U215"/>
<keyword evidence="2" id="KW-1185">Reference proteome</keyword>
<dbReference type="SUPFAM" id="SSF53098">
    <property type="entry name" value="Ribonuclease H-like"/>
    <property type="match status" value="1"/>
</dbReference>
<dbReference type="EMBL" id="CP133618">
    <property type="protein sequence ID" value="WMV37806.1"/>
    <property type="molecule type" value="Genomic_DNA"/>
</dbReference>
<name>A0AAF0U215_SOLVR</name>
<evidence type="ECO:0000313" key="2">
    <source>
        <dbReference type="Proteomes" id="UP001234989"/>
    </source>
</evidence>
<feature type="non-terminal residue" evidence="1">
    <location>
        <position position="1"/>
    </location>
</feature>
<dbReference type="Gene3D" id="3.30.420.10">
    <property type="entry name" value="Ribonuclease H-like superfamily/Ribonuclease H"/>
    <property type="match status" value="1"/>
</dbReference>